<dbReference type="EMBL" id="JAVRDO010000004">
    <property type="protein sequence ID" value="MDX9687450.1"/>
    <property type="molecule type" value="Genomic_DNA"/>
</dbReference>
<protein>
    <recommendedName>
        <fullName evidence="5">Tetratricopeptide repeat-containing protein</fullName>
    </recommendedName>
</protein>
<evidence type="ECO:0000256" key="1">
    <source>
        <dbReference type="SAM" id="Phobius"/>
    </source>
</evidence>
<feature type="signal peptide" evidence="2">
    <location>
        <begin position="1"/>
        <end position="18"/>
    </location>
</feature>
<evidence type="ECO:0008006" key="5">
    <source>
        <dbReference type="Google" id="ProtNLM"/>
    </source>
</evidence>
<sequence length="384" mass="41925">MRRYLSALLLAVPAAVMASLPPSLDQAVQRISADDANNRVLSQLQAATLALDLGNRELAGELFDAALATITSVYADSEQAARARSLWYDEGAKDFKGEPYERAMAFYYRGLLDMYAGDYENARASFKSGLLQDAFAEEEQHRADFALLMFLEAWSSHVLGARGLADERFEELLTFRPGFRLPEANHRLLVMVETGKAPRKLQDGIGGNVLVYRPGRRFREEAVRIRVDGKSLDLTPIESIFWQASSRGGRPIDSILEGQVQFKQTTQSVSADVSGVAAHATMLSPAFGAAGGVFAGVAAVAGVATLATSRVKARADHRFWNNLPDKVHVLTMPMPASREVQVEFLDASGAVINELTQTARIEVDAAGRGVLWARARRATDVDRP</sequence>
<keyword evidence="1" id="KW-1133">Transmembrane helix</keyword>
<feature type="transmembrane region" description="Helical" evidence="1">
    <location>
        <begin position="286"/>
        <end position="308"/>
    </location>
</feature>
<organism evidence="3 4">
    <name type="scientific">Halopseudomonas formosensis</name>
    <dbReference type="NCBI Taxonomy" id="1002526"/>
    <lineage>
        <taxon>Bacteria</taxon>
        <taxon>Pseudomonadati</taxon>
        <taxon>Pseudomonadota</taxon>
        <taxon>Gammaproteobacteria</taxon>
        <taxon>Pseudomonadales</taxon>
        <taxon>Pseudomonadaceae</taxon>
        <taxon>Halopseudomonas</taxon>
    </lineage>
</organism>
<dbReference type="RefSeq" id="WP_320331205.1">
    <property type="nucleotide sequence ID" value="NZ_JAVRDO010000004.1"/>
</dbReference>
<name>A0ABU5BXH2_9GAMM</name>
<keyword evidence="4" id="KW-1185">Reference proteome</keyword>
<dbReference type="SUPFAM" id="SSF48452">
    <property type="entry name" value="TPR-like"/>
    <property type="match status" value="1"/>
</dbReference>
<proteinExistence type="predicted"/>
<feature type="chain" id="PRO_5047534383" description="Tetratricopeptide repeat-containing protein" evidence="2">
    <location>
        <begin position="19"/>
        <end position="384"/>
    </location>
</feature>
<keyword evidence="2" id="KW-0732">Signal</keyword>
<evidence type="ECO:0000256" key="2">
    <source>
        <dbReference type="SAM" id="SignalP"/>
    </source>
</evidence>
<dbReference type="InterPro" id="IPR011990">
    <property type="entry name" value="TPR-like_helical_dom_sf"/>
</dbReference>
<comment type="caution">
    <text evidence="3">The sequence shown here is derived from an EMBL/GenBank/DDBJ whole genome shotgun (WGS) entry which is preliminary data.</text>
</comment>
<evidence type="ECO:0000313" key="3">
    <source>
        <dbReference type="EMBL" id="MDX9687450.1"/>
    </source>
</evidence>
<dbReference type="Proteomes" id="UP001281217">
    <property type="component" value="Unassembled WGS sequence"/>
</dbReference>
<gene>
    <name evidence="3" type="ORF">RED13_001879</name>
</gene>
<keyword evidence="1" id="KW-0812">Transmembrane</keyword>
<keyword evidence="1" id="KW-0472">Membrane</keyword>
<evidence type="ECO:0000313" key="4">
    <source>
        <dbReference type="Proteomes" id="UP001281217"/>
    </source>
</evidence>
<accession>A0ABU5BXH2</accession>
<reference evidence="4" key="1">
    <citation type="submission" date="2023-07" db="EMBL/GenBank/DDBJ databases">
        <authorList>
            <person name="de Witt J."/>
        </authorList>
    </citation>
    <scope>NUCLEOTIDE SEQUENCE [LARGE SCALE GENOMIC DNA]</scope>
    <source>
        <strain evidence="4">FZJ</strain>
    </source>
</reference>